<comment type="caution">
    <text evidence="3">The sequence shown here is derived from an EMBL/GenBank/DDBJ whole genome shotgun (WGS) entry which is preliminary data.</text>
</comment>
<dbReference type="InterPro" id="IPR036872">
    <property type="entry name" value="CH_dom_sf"/>
</dbReference>
<feature type="compositionally biased region" description="Basic and acidic residues" evidence="2">
    <location>
        <begin position="863"/>
        <end position="882"/>
    </location>
</feature>
<reference evidence="3 4" key="1">
    <citation type="submission" date="2023-10" db="EMBL/GenBank/DDBJ databases">
        <authorList>
            <person name="Maclean D."/>
            <person name="Macfadyen A."/>
        </authorList>
    </citation>
    <scope>NUCLEOTIDE SEQUENCE [LARGE SCALE GENOMIC DNA]</scope>
</reference>
<feature type="compositionally biased region" description="Basic and acidic residues" evidence="2">
    <location>
        <begin position="244"/>
        <end position="254"/>
    </location>
</feature>
<feature type="compositionally biased region" description="Basic and acidic residues" evidence="2">
    <location>
        <begin position="138"/>
        <end position="149"/>
    </location>
</feature>
<evidence type="ECO:0000256" key="2">
    <source>
        <dbReference type="SAM" id="MobiDB-lite"/>
    </source>
</evidence>
<feature type="region of interest" description="Disordered" evidence="2">
    <location>
        <begin position="860"/>
        <end position="914"/>
    </location>
</feature>
<keyword evidence="1" id="KW-0677">Repeat</keyword>
<dbReference type="Proteomes" id="UP001314263">
    <property type="component" value="Unassembled WGS sequence"/>
</dbReference>
<evidence type="ECO:0000313" key="4">
    <source>
        <dbReference type="Proteomes" id="UP001314263"/>
    </source>
</evidence>
<organism evidence="3 4">
    <name type="scientific">Coccomyxa viridis</name>
    <dbReference type="NCBI Taxonomy" id="1274662"/>
    <lineage>
        <taxon>Eukaryota</taxon>
        <taxon>Viridiplantae</taxon>
        <taxon>Chlorophyta</taxon>
        <taxon>core chlorophytes</taxon>
        <taxon>Trebouxiophyceae</taxon>
        <taxon>Trebouxiophyceae incertae sedis</taxon>
        <taxon>Coccomyxaceae</taxon>
        <taxon>Coccomyxa</taxon>
    </lineage>
</organism>
<keyword evidence="4" id="KW-1185">Reference proteome</keyword>
<feature type="region of interest" description="Disordered" evidence="2">
    <location>
        <begin position="126"/>
        <end position="254"/>
    </location>
</feature>
<feature type="compositionally biased region" description="Low complexity" evidence="2">
    <location>
        <begin position="770"/>
        <end position="781"/>
    </location>
</feature>
<name>A0AAV1I509_9CHLO</name>
<dbReference type="PANTHER" id="PTHR23084">
    <property type="entry name" value="PHOSPHATIDYLINOSITOL-4-PHOSPHATE 5-KINASE RELATED"/>
    <property type="match status" value="1"/>
</dbReference>
<feature type="region of interest" description="Disordered" evidence="2">
    <location>
        <begin position="351"/>
        <end position="441"/>
    </location>
</feature>
<dbReference type="PANTHER" id="PTHR23084:SF179">
    <property type="entry name" value="OS10G0565000 PROTEIN"/>
    <property type="match status" value="1"/>
</dbReference>
<proteinExistence type="predicted"/>
<feature type="region of interest" description="Disordered" evidence="2">
    <location>
        <begin position="673"/>
        <end position="700"/>
    </location>
</feature>
<dbReference type="SMART" id="SM00698">
    <property type="entry name" value="MORN"/>
    <property type="match status" value="4"/>
</dbReference>
<feature type="region of interest" description="Disordered" evidence="2">
    <location>
        <begin position="947"/>
        <end position="977"/>
    </location>
</feature>
<feature type="compositionally biased region" description="Low complexity" evidence="2">
    <location>
        <begin position="358"/>
        <end position="401"/>
    </location>
</feature>
<dbReference type="Gene3D" id="1.10.418.10">
    <property type="entry name" value="Calponin-like domain"/>
    <property type="match status" value="1"/>
</dbReference>
<dbReference type="EMBL" id="CAUYUE010000006">
    <property type="protein sequence ID" value="CAK0780291.1"/>
    <property type="molecule type" value="Genomic_DNA"/>
</dbReference>
<gene>
    <name evidence="3" type="ORF">CVIRNUC_005000</name>
</gene>
<dbReference type="AlphaFoldDB" id="A0AAV1I509"/>
<feature type="region of interest" description="Disordered" evidence="2">
    <location>
        <begin position="274"/>
        <end position="310"/>
    </location>
</feature>
<evidence type="ECO:0000313" key="3">
    <source>
        <dbReference type="EMBL" id="CAK0780291.1"/>
    </source>
</evidence>
<dbReference type="SUPFAM" id="SSF47576">
    <property type="entry name" value="Calponin-homology domain, CH-domain"/>
    <property type="match status" value="1"/>
</dbReference>
<dbReference type="Gene3D" id="2.20.110.10">
    <property type="entry name" value="Histone H3 K4-specific methyltransferase SET7/9 N-terminal domain"/>
    <property type="match status" value="2"/>
</dbReference>
<dbReference type="FunFam" id="2.20.110.10:FF:000002">
    <property type="entry name" value="Phosphatidylinositol 4-phosphate 5-kinase 8"/>
    <property type="match status" value="1"/>
</dbReference>
<dbReference type="GO" id="GO:0016020">
    <property type="term" value="C:membrane"/>
    <property type="evidence" value="ECO:0007669"/>
    <property type="project" value="UniProtKB-ARBA"/>
</dbReference>
<feature type="region of interest" description="Disordered" evidence="2">
    <location>
        <begin position="727"/>
        <end position="782"/>
    </location>
</feature>
<dbReference type="Pfam" id="PF02493">
    <property type="entry name" value="MORN"/>
    <property type="match status" value="5"/>
</dbReference>
<dbReference type="SUPFAM" id="SSF82185">
    <property type="entry name" value="Histone H3 K4-specific methyltransferase SET7/9 N-terminal domain"/>
    <property type="match status" value="1"/>
</dbReference>
<dbReference type="InterPro" id="IPR003409">
    <property type="entry name" value="MORN"/>
</dbReference>
<evidence type="ECO:0000256" key="1">
    <source>
        <dbReference type="ARBA" id="ARBA00022737"/>
    </source>
</evidence>
<accession>A0AAV1I509</accession>
<sequence>MAQQSPEGCNAAFAWLTELLALDIHSLRQLQSGAVYLMALDAFHNGAVTIEKVVLDACMESEFRDNYKELKLAFERLKILKFLDRQRLITSASPHASILSWMYLRYRDMPTRPDFSPAAQQCSVWKHRSAVGPSQDTAEPRAHSTEARAAEASLAGSKGTSRVPRLELGGLTGKPLPVESTLLPGGAAGGGPAARPSSMPQGFGSDFGDAEDSLPATSEDSLVFQPSPLRGLPAKTPRLFSSRSDQDRPASGEAVRELKQRLALHSSGDLRHLQSFPIMGLPSPQGSPQQGRVHERKAGFSHGGIPPSAIMDSQVQVSGDAWAPGAGLTAPARPGGPNAAECIPWLSALGAKPAPKRTPQAPLTTAAAASHGSHAARASVPAQRAQQGAAAAAPAACAATPAKERPAPQVDAGQPGRGGQSMVTDSAGSMNGRGRTLRRTSDPAEVMLTPSKKLCLDASVDKVEAADLAAQSAAVAVLKALPELQLMLKDFGSANRDGYLHRGKLRCRRWMIGTLIPQTRELLQHVRKLSQLAGADDASARARSRRARRSLKELNEAEQAFKDVCDQISKAERFFPVPGAPGTGGGDAPARGVGGARQLEVSLKGIGQAQAELQTVWVKIAPNTSWSKASKSPPPRGDATQAPVDLLAVLSDEEGSDDEEVGQCRSPIALTSAVRAQEAQPGHRAAATETELSESKRPYETSMDELVDTGAETAAAGLCSRSMPAHPGSWALPGTSRGTTPADEGLPSSGWVTFGGSSPDSPPRSPIHDAWATPSAASSTAHELPIGETSAAMHRLQLEPSTASDVQMDMPEIEECSVTTEDAHDSGRSMHPGPVLHHEALEQDGLPRAALYVPGNPSLLAVSRDDQPDSKARREAHGHMDARVSSASSAEGRGHMGGHVSSAEGLMERSSSAPDQALGIGRMLSIKDRIAALESCNSQSLGLGRRARCARSASPDRQGDLPSKLGRLPDDGSAETADAECTIEVKAIPADDREETAGIPCDDKVEATAAALSDADRGAASQQAEDAAVIGTETFPDCMYVGAFKHGMRDGLGVCHYMNGSYFEGEWKAGFRHGRGMQQCADGSNYVGEYVEGLREGYGVYVFPNGDRYEGECLGDLPEGHGVYRFQVSGAVCEGTWRAGAKHGFFIVTVGCKRSCGQWENGELRYMAEVTPLGAELACLEGADEEERQIPGQAAEAAEAARAAATRAARMADEHWSSTGPTQKAIQAVLLRSQLS</sequence>
<protein>
    <submittedName>
        <fullName evidence="3">Uncharacterized protein</fullName>
    </submittedName>
</protein>